<keyword evidence="3" id="KW-1185">Reference proteome</keyword>
<protein>
    <submittedName>
        <fullName evidence="2">Uncharacterized protein</fullName>
    </submittedName>
</protein>
<organism evidence="2 3">
    <name type="scientific">Pycnoporus cinnabarinus</name>
    <name type="common">Cinnabar-red polypore</name>
    <name type="synonym">Trametes cinnabarina</name>
    <dbReference type="NCBI Taxonomy" id="5643"/>
    <lineage>
        <taxon>Eukaryota</taxon>
        <taxon>Fungi</taxon>
        <taxon>Dikarya</taxon>
        <taxon>Basidiomycota</taxon>
        <taxon>Agaricomycotina</taxon>
        <taxon>Agaricomycetes</taxon>
        <taxon>Polyporales</taxon>
        <taxon>Polyporaceae</taxon>
        <taxon>Trametes</taxon>
    </lineage>
</organism>
<evidence type="ECO:0000256" key="1">
    <source>
        <dbReference type="SAM" id="MobiDB-lite"/>
    </source>
</evidence>
<comment type="caution">
    <text evidence="2">The sequence shown here is derived from an EMBL/GenBank/DDBJ whole genome shotgun (WGS) entry which is preliminary data.</text>
</comment>
<evidence type="ECO:0000313" key="2">
    <source>
        <dbReference type="EMBL" id="CDO72704.1"/>
    </source>
</evidence>
<dbReference type="AlphaFoldDB" id="A0A060SKE1"/>
<feature type="region of interest" description="Disordered" evidence="1">
    <location>
        <begin position="38"/>
        <end position="67"/>
    </location>
</feature>
<dbReference type="HOGENOM" id="CLU_1876489_0_0_1"/>
<feature type="compositionally biased region" description="Polar residues" evidence="1">
    <location>
        <begin position="103"/>
        <end position="112"/>
    </location>
</feature>
<feature type="compositionally biased region" description="Polar residues" evidence="1">
    <location>
        <begin position="120"/>
        <end position="130"/>
    </location>
</feature>
<dbReference type="Proteomes" id="UP000029665">
    <property type="component" value="Unassembled WGS sequence"/>
</dbReference>
<accession>A0A060SKE1</accession>
<reference evidence="2" key="1">
    <citation type="submission" date="2014-01" db="EMBL/GenBank/DDBJ databases">
        <title>The genome of the white-rot fungus Pycnoporus cinnabarinus: a basidiomycete model with a versatile arsenal for lignocellulosic biomass breakdown.</title>
        <authorList>
            <person name="Levasseur A."/>
            <person name="Lomascolo A."/>
            <person name="Ruiz-Duenas F.J."/>
            <person name="Uzan E."/>
            <person name="Piumi F."/>
            <person name="Kues U."/>
            <person name="Ram A.F.J."/>
            <person name="Murat C."/>
            <person name="Haon M."/>
            <person name="Benoit I."/>
            <person name="Arfi Y."/>
            <person name="Chevret D."/>
            <person name="Drula E."/>
            <person name="Kwon M.J."/>
            <person name="Gouret P."/>
            <person name="Lesage-Meessen L."/>
            <person name="Lombard V."/>
            <person name="Mariette J."/>
            <person name="Noirot C."/>
            <person name="Park J."/>
            <person name="Patyshakuliyeva A."/>
            <person name="Wieneger R.A.B."/>
            <person name="Wosten H.A.B."/>
            <person name="Martin F."/>
            <person name="Coutinho P.M."/>
            <person name="de Vries R."/>
            <person name="Martinez A.T."/>
            <person name="Klopp C."/>
            <person name="Pontarotti P."/>
            <person name="Henrissat B."/>
            <person name="Record E."/>
        </authorList>
    </citation>
    <scope>NUCLEOTIDE SEQUENCE [LARGE SCALE GENOMIC DNA]</scope>
    <source>
        <strain evidence="2">BRFM137</strain>
    </source>
</reference>
<sequence length="136" mass="14665">MVSHRPILGLPVTLDLALSQSPQSPTSSSTLLFTRALRSLTATPPGSDSMREVSTPPPPNSPVGHHAWLSLGVDTARGRIASPNLRMSRMRTVGGDPFRTPELSRTNSSRYSESVPPSYHSENSLPSYDSSPFEPP</sequence>
<gene>
    <name evidence="2" type="ORF">BN946_scf184985.g124</name>
</gene>
<proteinExistence type="predicted"/>
<evidence type="ECO:0000313" key="3">
    <source>
        <dbReference type="Proteomes" id="UP000029665"/>
    </source>
</evidence>
<name>A0A060SKE1_PYCCI</name>
<dbReference type="EMBL" id="CCBP010000115">
    <property type="protein sequence ID" value="CDO72704.1"/>
    <property type="molecule type" value="Genomic_DNA"/>
</dbReference>
<feature type="region of interest" description="Disordered" evidence="1">
    <location>
        <begin position="79"/>
        <end position="136"/>
    </location>
</feature>